<keyword evidence="1" id="KW-1133">Transmembrane helix</keyword>
<dbReference type="EMBL" id="MN739743">
    <property type="protein sequence ID" value="QHT24190.1"/>
    <property type="molecule type" value="Genomic_DNA"/>
</dbReference>
<feature type="domain" description="Minor capsid protein P9 transmembrane helices" evidence="2">
    <location>
        <begin position="6"/>
        <end position="69"/>
    </location>
</feature>
<proteinExistence type="predicted"/>
<dbReference type="Pfam" id="PF19066">
    <property type="entry name" value="P9_TM"/>
    <property type="match status" value="1"/>
</dbReference>
<evidence type="ECO:0000256" key="1">
    <source>
        <dbReference type="SAM" id="Phobius"/>
    </source>
</evidence>
<dbReference type="AlphaFoldDB" id="A0A6C0E6J0"/>
<evidence type="ECO:0000259" key="2">
    <source>
        <dbReference type="Pfam" id="PF19066"/>
    </source>
</evidence>
<reference evidence="3" key="1">
    <citation type="journal article" date="2020" name="Nature">
        <title>Giant virus diversity and host interactions through global metagenomics.</title>
        <authorList>
            <person name="Schulz F."/>
            <person name="Roux S."/>
            <person name="Paez-Espino D."/>
            <person name="Jungbluth S."/>
            <person name="Walsh D.A."/>
            <person name="Denef V.J."/>
            <person name="McMahon K.D."/>
            <person name="Konstantinidis K.T."/>
            <person name="Eloe-Fadrosh E.A."/>
            <person name="Kyrpides N.C."/>
            <person name="Woyke T."/>
        </authorList>
    </citation>
    <scope>NUCLEOTIDE SEQUENCE</scope>
    <source>
        <strain evidence="3">GVMAG-M-3300023179-138</strain>
    </source>
</reference>
<sequence length="234" mass="25958">MTCPPFWLSDPGVLVRDAAEFFPFTDNDVRCTASALNSFTRFGIYLGILLAIVRVSPVWLAVGVAFAGFAAGAWLYMGTRGSVREGFESSCGSDFATAAPILDPREVIAEYVPDVIGLPAMERTFPTCQNPFMNVLMTEIGDNPTRPPAARINTKMEEFYQTIFARDPGDVFQHTQNQRNWVSMPATTIPNDQGGFANWLYRVPGQTCKEGNMSQCFFNTGAEGIPWRETRRLT</sequence>
<keyword evidence="1" id="KW-0472">Membrane</keyword>
<keyword evidence="1" id="KW-0812">Transmembrane</keyword>
<protein>
    <recommendedName>
        <fullName evidence="2">Minor capsid protein P9 transmembrane helices domain-containing protein</fullName>
    </recommendedName>
</protein>
<dbReference type="InterPro" id="IPR043915">
    <property type="entry name" value="P9_TM"/>
</dbReference>
<organism evidence="3">
    <name type="scientific">viral metagenome</name>
    <dbReference type="NCBI Taxonomy" id="1070528"/>
    <lineage>
        <taxon>unclassified sequences</taxon>
        <taxon>metagenomes</taxon>
        <taxon>organismal metagenomes</taxon>
    </lineage>
</organism>
<accession>A0A6C0E6J0</accession>
<evidence type="ECO:0000313" key="3">
    <source>
        <dbReference type="EMBL" id="QHT24190.1"/>
    </source>
</evidence>
<feature type="transmembrane region" description="Helical" evidence="1">
    <location>
        <begin position="44"/>
        <end position="77"/>
    </location>
</feature>
<name>A0A6C0E6J0_9ZZZZ</name>